<gene>
    <name evidence="2" type="ORF">VNO78_28693</name>
</gene>
<dbReference type="EMBL" id="JAYMYS010000008">
    <property type="protein sequence ID" value="KAK7383028.1"/>
    <property type="molecule type" value="Genomic_DNA"/>
</dbReference>
<keyword evidence="1" id="KW-1133">Transmembrane helix</keyword>
<accession>A0AAN9RTR2</accession>
<sequence>MNFFHGYSFASAQITDLHFFFLLIFSCLYIKISFVACSWNFLFHTYNIYVDNMKKGTSRLLLHGIAEP</sequence>
<dbReference type="Proteomes" id="UP001386955">
    <property type="component" value="Unassembled WGS sequence"/>
</dbReference>
<evidence type="ECO:0000313" key="3">
    <source>
        <dbReference type="Proteomes" id="UP001386955"/>
    </source>
</evidence>
<feature type="transmembrane region" description="Helical" evidence="1">
    <location>
        <begin position="20"/>
        <end position="43"/>
    </location>
</feature>
<keyword evidence="1" id="KW-0472">Membrane</keyword>
<comment type="caution">
    <text evidence="2">The sequence shown here is derived from an EMBL/GenBank/DDBJ whole genome shotgun (WGS) entry which is preliminary data.</text>
</comment>
<dbReference type="AlphaFoldDB" id="A0AAN9RTR2"/>
<proteinExistence type="predicted"/>
<keyword evidence="3" id="KW-1185">Reference proteome</keyword>
<reference evidence="2 3" key="1">
    <citation type="submission" date="2024-01" db="EMBL/GenBank/DDBJ databases">
        <title>The genomes of 5 underutilized Papilionoideae crops provide insights into root nodulation and disease resistanc.</title>
        <authorList>
            <person name="Jiang F."/>
        </authorList>
    </citation>
    <scope>NUCLEOTIDE SEQUENCE [LARGE SCALE GENOMIC DNA]</scope>
    <source>
        <strain evidence="2">DUOXIRENSHENG_FW03</strain>
        <tissue evidence="2">Leaves</tissue>
    </source>
</reference>
<organism evidence="2 3">
    <name type="scientific">Psophocarpus tetragonolobus</name>
    <name type="common">Winged bean</name>
    <name type="synonym">Dolichos tetragonolobus</name>
    <dbReference type="NCBI Taxonomy" id="3891"/>
    <lineage>
        <taxon>Eukaryota</taxon>
        <taxon>Viridiplantae</taxon>
        <taxon>Streptophyta</taxon>
        <taxon>Embryophyta</taxon>
        <taxon>Tracheophyta</taxon>
        <taxon>Spermatophyta</taxon>
        <taxon>Magnoliopsida</taxon>
        <taxon>eudicotyledons</taxon>
        <taxon>Gunneridae</taxon>
        <taxon>Pentapetalae</taxon>
        <taxon>rosids</taxon>
        <taxon>fabids</taxon>
        <taxon>Fabales</taxon>
        <taxon>Fabaceae</taxon>
        <taxon>Papilionoideae</taxon>
        <taxon>50 kb inversion clade</taxon>
        <taxon>NPAAA clade</taxon>
        <taxon>indigoferoid/millettioid clade</taxon>
        <taxon>Phaseoleae</taxon>
        <taxon>Psophocarpus</taxon>
    </lineage>
</organism>
<name>A0AAN9RTR2_PSOTE</name>
<evidence type="ECO:0000256" key="1">
    <source>
        <dbReference type="SAM" id="Phobius"/>
    </source>
</evidence>
<evidence type="ECO:0000313" key="2">
    <source>
        <dbReference type="EMBL" id="KAK7383028.1"/>
    </source>
</evidence>
<protein>
    <submittedName>
        <fullName evidence="2">Uncharacterized protein</fullName>
    </submittedName>
</protein>
<keyword evidence="1" id="KW-0812">Transmembrane</keyword>